<protein>
    <recommendedName>
        <fullName evidence="10">2,3-bisphosphoglycerate-independent phosphoglycerate mutase</fullName>
        <ecNumber evidence="10">5.4.2.12</ecNumber>
    </recommendedName>
</protein>
<dbReference type="FunFam" id="3.40.1450.10:FF:000002">
    <property type="entry name" value="2,3-bisphosphoglycerate-independent phosphoglycerate mutase"/>
    <property type="match status" value="1"/>
</dbReference>
<comment type="function">
    <text evidence="3">Catalyzes the interconversion of 2-phosphoglycerate and 3-phosphoglycerate.</text>
</comment>
<proteinExistence type="inferred from homology"/>
<evidence type="ECO:0000313" key="14">
    <source>
        <dbReference type="EMBL" id="KKQ74655.1"/>
    </source>
</evidence>
<comment type="cofactor">
    <cofactor evidence="2">
        <name>Mn(2+)</name>
        <dbReference type="ChEBI" id="CHEBI:29035"/>
    </cofactor>
</comment>
<dbReference type="SUPFAM" id="SSF64158">
    <property type="entry name" value="2,3-Bisphosphoglycerate-independent phosphoglycerate mutase, substrate-binding domain"/>
    <property type="match status" value="1"/>
</dbReference>
<evidence type="ECO:0000256" key="9">
    <source>
        <dbReference type="ARBA" id="ARBA00023235"/>
    </source>
</evidence>
<keyword evidence="8 12" id="KW-0464">Manganese</keyword>
<evidence type="ECO:0000256" key="4">
    <source>
        <dbReference type="ARBA" id="ARBA00004798"/>
    </source>
</evidence>
<evidence type="ECO:0000313" key="15">
    <source>
        <dbReference type="Proteomes" id="UP000034498"/>
    </source>
</evidence>
<feature type="binding site" evidence="12">
    <location>
        <position position="377"/>
    </location>
    <ligand>
        <name>Mn(2+)</name>
        <dbReference type="ChEBI" id="CHEBI:29035"/>
        <label>1</label>
    </ligand>
</feature>
<dbReference type="GO" id="GO:0005829">
    <property type="term" value="C:cytosol"/>
    <property type="evidence" value="ECO:0007669"/>
    <property type="project" value="TreeGrafter"/>
</dbReference>
<dbReference type="PANTHER" id="PTHR31637:SF0">
    <property type="entry name" value="2,3-BISPHOSPHOGLYCERATE-INDEPENDENT PHOSPHOGLYCERATE MUTASE"/>
    <property type="match status" value="1"/>
</dbReference>
<dbReference type="Gene3D" id="3.40.720.10">
    <property type="entry name" value="Alkaline Phosphatase, subunit A"/>
    <property type="match status" value="1"/>
</dbReference>
<dbReference type="Pfam" id="PF06415">
    <property type="entry name" value="iPGM_N"/>
    <property type="match status" value="1"/>
</dbReference>
<dbReference type="InterPro" id="IPR005995">
    <property type="entry name" value="Pgm_bpd_ind"/>
</dbReference>
<feature type="binding site" evidence="12">
    <location>
        <position position="414"/>
    </location>
    <ligand>
        <name>Mn(2+)</name>
        <dbReference type="ChEBI" id="CHEBI:29035"/>
        <label>2</label>
    </ligand>
</feature>
<keyword evidence="7" id="KW-0324">Glycolysis</keyword>
<evidence type="ECO:0000256" key="7">
    <source>
        <dbReference type="ARBA" id="ARBA00023152"/>
    </source>
</evidence>
<dbReference type="InterPro" id="IPR011258">
    <property type="entry name" value="BPG-indep_PGM_N"/>
</dbReference>
<evidence type="ECO:0000256" key="12">
    <source>
        <dbReference type="PIRSR" id="PIRSR001492-3"/>
    </source>
</evidence>
<dbReference type="NCBIfam" id="TIGR01307">
    <property type="entry name" value="pgm_bpd_ind"/>
    <property type="match status" value="1"/>
</dbReference>
<feature type="binding site" evidence="12">
    <location>
        <position position="373"/>
    </location>
    <ligand>
        <name>Mn(2+)</name>
        <dbReference type="ChEBI" id="CHEBI:29035"/>
        <label>1</label>
    </ligand>
</feature>
<accession>A0A0G0KGQ7</accession>
<dbReference type="GO" id="GO:0004619">
    <property type="term" value="F:phosphoglycerate mutase activity"/>
    <property type="evidence" value="ECO:0007669"/>
    <property type="project" value="UniProtKB-UniRule"/>
</dbReference>
<dbReference type="Gene3D" id="3.40.1450.10">
    <property type="entry name" value="BPG-independent phosphoglycerate mutase, domain B"/>
    <property type="match status" value="1"/>
</dbReference>
<comment type="pathway">
    <text evidence="4">Carbohydrate degradation; glycolysis; pyruvate from D-glyceraldehyde 3-phosphate: step 3/5.</text>
</comment>
<dbReference type="GO" id="GO:0030145">
    <property type="term" value="F:manganese ion binding"/>
    <property type="evidence" value="ECO:0007669"/>
    <property type="project" value="InterPro"/>
</dbReference>
<sequence length="503" mass="56670">MNNPINISQYWREYPHKVLQALNPKPGFNRIVGDSRLGHSLISAGRPVLQDLEVIDEAINNRTFFKNQVLKGCFNYAKKKNSNIHLLGMISEGGIHSHLDHLLALLEMANRENFDRVYIDAITDGTDSEPMQALEFIEKINLKIRQVGLGKFSSVAGRMYAMDRDHHWDRTIQVFKMLVEGNAPAAESIEKAITQNYKKGLEDGAIEPTLIKDQNVKVTIKPNDVILFFNFRPDRARQLTEIFVNTDFRHFFWKPQVPVNLLFSSLTKYSRKFNTQIAFPRKMISNILPEVLSKYHKNDLRIAESEKKAHVTYFFNCGREEPFKFETCKIFASPDTDNYDQTPAMSGRQITQAAITAIGQNTDFILINFANVDLIAHTGNIIAAGQAVLKVDLFVKEIVESNLRAGGATIITADHGNVEQMVSISKNVEQETHHTFNPVPFILIAKDKKKNLIQGALSASANTLSKILSAKNTLADVAPTVLEIMNLPKPAEMTGHSLLRELE</sequence>
<feature type="binding site" evidence="12">
    <location>
        <position position="415"/>
    </location>
    <ligand>
        <name>Mn(2+)</name>
        <dbReference type="ChEBI" id="CHEBI:29035"/>
        <label>2</label>
    </ligand>
</feature>
<dbReference type="InterPro" id="IPR036646">
    <property type="entry name" value="PGAM_B_sf"/>
</dbReference>
<evidence type="ECO:0000256" key="2">
    <source>
        <dbReference type="ARBA" id="ARBA00001936"/>
    </source>
</evidence>
<evidence type="ECO:0000256" key="5">
    <source>
        <dbReference type="ARBA" id="ARBA00008819"/>
    </source>
</evidence>
<comment type="similarity">
    <text evidence="5">Belongs to the BPG-independent phosphoglycerate mutase family.</text>
</comment>
<dbReference type="AlphaFoldDB" id="A0A0G0KGQ7"/>
<keyword evidence="9" id="KW-0413">Isomerase</keyword>
<dbReference type="PATRIC" id="fig|1618336.3.peg.59"/>
<dbReference type="CDD" id="cd16010">
    <property type="entry name" value="iPGM"/>
    <property type="match status" value="1"/>
</dbReference>
<dbReference type="SUPFAM" id="SSF53649">
    <property type="entry name" value="Alkaline phosphatase-like"/>
    <property type="match status" value="1"/>
</dbReference>
<dbReference type="PANTHER" id="PTHR31637">
    <property type="entry name" value="2,3-BISPHOSPHOGLYCERATE-INDEPENDENT PHOSPHOGLYCERATE MUTASE"/>
    <property type="match status" value="1"/>
</dbReference>
<gene>
    <name evidence="14" type="ORF">US94_C0001G0056</name>
</gene>
<evidence type="ECO:0000256" key="10">
    <source>
        <dbReference type="NCBIfam" id="TIGR01307"/>
    </source>
</evidence>
<keyword evidence="6 12" id="KW-0479">Metal-binding</keyword>
<feature type="domain" description="BPG-independent PGAM N-terminal" evidence="13">
    <location>
        <begin position="55"/>
        <end position="270"/>
    </location>
</feature>
<evidence type="ECO:0000256" key="11">
    <source>
        <dbReference type="PIRSR" id="PIRSR001492-1"/>
    </source>
</evidence>
<evidence type="ECO:0000256" key="8">
    <source>
        <dbReference type="ARBA" id="ARBA00023211"/>
    </source>
</evidence>
<dbReference type="InterPro" id="IPR017850">
    <property type="entry name" value="Alkaline_phosphatase_core_sf"/>
</dbReference>
<evidence type="ECO:0000256" key="1">
    <source>
        <dbReference type="ARBA" id="ARBA00000370"/>
    </source>
</evidence>
<feature type="active site" description="Phosphoserine intermediate" evidence="11">
    <location>
        <position position="35"/>
    </location>
</feature>
<organism evidence="14 15">
    <name type="scientific">Berkelbacteria bacterium GW2011_GWB1_38_5</name>
    <dbReference type="NCBI Taxonomy" id="1618336"/>
    <lineage>
        <taxon>Bacteria</taxon>
        <taxon>Candidatus Berkelbacteria</taxon>
    </lineage>
</organism>
<dbReference type="GO" id="GO:0006007">
    <property type="term" value="P:glucose catabolic process"/>
    <property type="evidence" value="ECO:0007669"/>
    <property type="project" value="InterPro"/>
</dbReference>
<reference evidence="14 15" key="1">
    <citation type="journal article" date="2015" name="Nature">
        <title>rRNA introns, odd ribosomes, and small enigmatic genomes across a large radiation of phyla.</title>
        <authorList>
            <person name="Brown C.T."/>
            <person name="Hug L.A."/>
            <person name="Thomas B.C."/>
            <person name="Sharon I."/>
            <person name="Castelle C.J."/>
            <person name="Singh A."/>
            <person name="Wilkins M.J."/>
            <person name="Williams K.H."/>
            <person name="Banfield J.F."/>
        </authorList>
    </citation>
    <scope>NUCLEOTIDE SEQUENCE [LARGE SCALE GENOMIC DNA]</scope>
</reference>
<comment type="catalytic activity">
    <reaction evidence="1">
        <text>(2R)-2-phosphoglycerate = (2R)-3-phosphoglycerate</text>
        <dbReference type="Rhea" id="RHEA:15901"/>
        <dbReference type="ChEBI" id="CHEBI:58272"/>
        <dbReference type="ChEBI" id="CHEBI:58289"/>
        <dbReference type="EC" id="5.4.2.12"/>
    </reaction>
</comment>
<feature type="binding site" evidence="12">
    <location>
        <position position="434"/>
    </location>
    <ligand>
        <name>Mn(2+)</name>
        <dbReference type="ChEBI" id="CHEBI:29035"/>
        <label>1</label>
    </ligand>
</feature>
<feature type="binding site" evidence="12">
    <location>
        <position position="35"/>
    </location>
    <ligand>
        <name>Mn(2+)</name>
        <dbReference type="ChEBI" id="CHEBI:29035"/>
        <label>2</label>
    </ligand>
</feature>
<dbReference type="UniPathway" id="UPA00109">
    <property type="reaction ID" value="UER00186"/>
</dbReference>
<name>A0A0G0KGQ7_9BACT</name>
<dbReference type="STRING" id="1618336.US94_C0001G0056"/>
<evidence type="ECO:0000256" key="6">
    <source>
        <dbReference type="ARBA" id="ARBA00022723"/>
    </source>
</evidence>
<dbReference type="EC" id="5.4.2.12" evidence="10"/>
<dbReference type="Proteomes" id="UP000034498">
    <property type="component" value="Unassembled WGS sequence"/>
</dbReference>
<dbReference type="PIRSF" id="PIRSF001492">
    <property type="entry name" value="IPGAM"/>
    <property type="match status" value="1"/>
</dbReference>
<dbReference type="GO" id="GO:0006096">
    <property type="term" value="P:glycolytic process"/>
    <property type="evidence" value="ECO:0007669"/>
    <property type="project" value="UniProtKB-UniRule"/>
</dbReference>
<comment type="caution">
    <text evidence="14">The sequence shown here is derived from an EMBL/GenBank/DDBJ whole genome shotgun (WGS) entry which is preliminary data.</text>
</comment>
<dbReference type="EMBL" id="LBUX01000001">
    <property type="protein sequence ID" value="KKQ74655.1"/>
    <property type="molecule type" value="Genomic_DNA"/>
</dbReference>
<evidence type="ECO:0000259" key="13">
    <source>
        <dbReference type="Pfam" id="PF06415"/>
    </source>
</evidence>
<evidence type="ECO:0000256" key="3">
    <source>
        <dbReference type="ARBA" id="ARBA00002315"/>
    </source>
</evidence>